<protein>
    <submittedName>
        <fullName evidence="5">Phosphate butyryltransferase</fullName>
    </submittedName>
</protein>
<dbReference type="GO" id="GO:0016746">
    <property type="term" value="F:acyltransferase activity"/>
    <property type="evidence" value="ECO:0007669"/>
    <property type="project" value="UniProtKB-KW"/>
</dbReference>
<feature type="domain" description="Phosphate acetyl/butaryl transferase" evidence="4">
    <location>
        <begin position="75"/>
        <end position="297"/>
    </location>
</feature>
<comment type="similarity">
    <text evidence="1">Belongs to the phosphate acetyltransferase and butyryltransferase family.</text>
</comment>
<name>A0A8J6JBW6_9FIRM</name>
<dbReference type="EMBL" id="JACOPP010000001">
    <property type="protein sequence ID" value="MBC5732369.1"/>
    <property type="molecule type" value="Genomic_DNA"/>
</dbReference>
<dbReference type="PIRSF" id="PIRSF000428">
    <property type="entry name" value="P_Ac_trans"/>
    <property type="match status" value="1"/>
</dbReference>
<dbReference type="InterPro" id="IPR012147">
    <property type="entry name" value="P_Ac_Bu_trans"/>
</dbReference>
<dbReference type="SUPFAM" id="SSF53659">
    <property type="entry name" value="Isocitrate/Isopropylmalate dehydrogenase-like"/>
    <property type="match status" value="1"/>
</dbReference>
<evidence type="ECO:0000256" key="2">
    <source>
        <dbReference type="ARBA" id="ARBA00022679"/>
    </source>
</evidence>
<evidence type="ECO:0000313" key="5">
    <source>
        <dbReference type="EMBL" id="MBC5732369.1"/>
    </source>
</evidence>
<accession>A0A8J6JBW6</accession>
<dbReference type="Gene3D" id="3.40.718.10">
    <property type="entry name" value="Isopropylmalate Dehydrogenase"/>
    <property type="match status" value="1"/>
</dbReference>
<evidence type="ECO:0000313" key="6">
    <source>
        <dbReference type="Proteomes" id="UP000661435"/>
    </source>
</evidence>
<keyword evidence="6" id="KW-1185">Reference proteome</keyword>
<comment type="caution">
    <text evidence="5">The sequence shown here is derived from an EMBL/GenBank/DDBJ whole genome shotgun (WGS) entry which is preliminary data.</text>
</comment>
<dbReference type="Pfam" id="PF01515">
    <property type="entry name" value="PTA_PTB"/>
    <property type="match status" value="1"/>
</dbReference>
<dbReference type="Proteomes" id="UP000661435">
    <property type="component" value="Unassembled WGS sequence"/>
</dbReference>
<dbReference type="InterPro" id="IPR002505">
    <property type="entry name" value="PTA_PTB"/>
</dbReference>
<reference evidence="5" key="1">
    <citation type="submission" date="2020-08" db="EMBL/GenBank/DDBJ databases">
        <title>Genome public.</title>
        <authorList>
            <person name="Liu C."/>
            <person name="Sun Q."/>
        </authorList>
    </citation>
    <scope>NUCLEOTIDE SEQUENCE</scope>
    <source>
        <strain evidence="5">NSJ-51</strain>
    </source>
</reference>
<gene>
    <name evidence="5" type="ORF">H8S57_01335</name>
</gene>
<proteinExistence type="inferred from homology"/>
<sequence length="304" mass="33079">MTYTKFSQLTQRAMQRKQKARCAVVSAEDEYTMEAVLRAGREGLIEPILIGDEEIISELLADHYYDKSDVTICHEPNHEAAAQRAVDLVNAGQADCIMKGLIKTAQFMHAILKRENQLRTGNLVSMLSIRELPHYHKLIAFTDAGICMHPTLDEKRQIIENAVQTMTAMGYENIKVGVLASVEVVNPRMQDSVEAAELKRMNLEGQIPGCTVEGPISYDVAINKEAAKVKGFGGDVAGDADLLVFPELTSANLTTKAITQTCRIPVGSLILGTKVPVILSSRASSAETKYMCITLAAAVNAGAE</sequence>
<dbReference type="InterPro" id="IPR050500">
    <property type="entry name" value="Phos_Acetyltrans/Butyryltrans"/>
</dbReference>
<dbReference type="PANTHER" id="PTHR43356:SF2">
    <property type="entry name" value="PHOSPHATE ACETYLTRANSFERASE"/>
    <property type="match status" value="1"/>
</dbReference>
<keyword evidence="3" id="KW-0012">Acyltransferase</keyword>
<keyword evidence="2" id="KW-0808">Transferase</keyword>
<organism evidence="5 6">
    <name type="scientific">Lawsonibacter hominis</name>
    <dbReference type="NCBI Taxonomy" id="2763053"/>
    <lineage>
        <taxon>Bacteria</taxon>
        <taxon>Bacillati</taxon>
        <taxon>Bacillota</taxon>
        <taxon>Clostridia</taxon>
        <taxon>Eubacteriales</taxon>
        <taxon>Oscillospiraceae</taxon>
        <taxon>Lawsonibacter</taxon>
    </lineage>
</organism>
<evidence type="ECO:0000259" key="4">
    <source>
        <dbReference type="Pfam" id="PF01515"/>
    </source>
</evidence>
<evidence type="ECO:0000256" key="3">
    <source>
        <dbReference type="ARBA" id="ARBA00023315"/>
    </source>
</evidence>
<dbReference type="PANTHER" id="PTHR43356">
    <property type="entry name" value="PHOSPHATE ACETYLTRANSFERASE"/>
    <property type="match status" value="1"/>
</dbReference>
<dbReference type="RefSeq" id="WP_186906268.1">
    <property type="nucleotide sequence ID" value="NZ_JACOPP010000001.1"/>
</dbReference>
<evidence type="ECO:0000256" key="1">
    <source>
        <dbReference type="ARBA" id="ARBA00005656"/>
    </source>
</evidence>
<dbReference type="AlphaFoldDB" id="A0A8J6JBW6"/>